<gene>
    <name evidence="3" type="ORF">GCM10008174_31390</name>
</gene>
<dbReference type="Pfam" id="PF06904">
    <property type="entry name" value="Extensin-like_C"/>
    <property type="match status" value="1"/>
</dbReference>
<organism evidence="3 4">
    <name type="scientific">Methylopila turkensis</name>
    <dbReference type="NCBI Taxonomy" id="1437816"/>
    <lineage>
        <taxon>Bacteria</taxon>
        <taxon>Pseudomonadati</taxon>
        <taxon>Pseudomonadota</taxon>
        <taxon>Alphaproteobacteria</taxon>
        <taxon>Hyphomicrobiales</taxon>
        <taxon>Methylopilaceae</taxon>
        <taxon>Methylopila</taxon>
    </lineage>
</organism>
<sequence length="279" mass="30093">MRTWRRLGLAFCAVAAVSGCGFFDGEEREPWRGKVEAACIAAKLVTKTDFTRPIDEIDGPGVCGLERPFRVYALADGSVGVQPSARLGCPMTAVLNDWMVRSVQPAAQARFGVAVVEVRNMASYACRTRNNKRGGKLSEHAFGNGLDIGGFVLADGREISVLKDWRNGTPEAQAFLREVTAGACGAFKTVLGPGSDGHHENHLHLDLARHDPAGRRAYCRPKPVVPDLPPEPEVAPLAEEPAISYAPKAAPFDGPTGSIRPRRDVEIMEPPPGWDEGED</sequence>
<evidence type="ECO:0000313" key="4">
    <source>
        <dbReference type="Proteomes" id="UP001143309"/>
    </source>
</evidence>
<dbReference type="PROSITE" id="PS51257">
    <property type="entry name" value="PROKAR_LIPOPROTEIN"/>
    <property type="match status" value="1"/>
</dbReference>
<name>A0A9W6JTQ2_9HYPH</name>
<evidence type="ECO:0000313" key="3">
    <source>
        <dbReference type="EMBL" id="GLK81398.1"/>
    </source>
</evidence>
<evidence type="ECO:0000256" key="1">
    <source>
        <dbReference type="SAM" id="MobiDB-lite"/>
    </source>
</evidence>
<accession>A0A9W6JTQ2</accession>
<feature type="domain" description="Extensin-like C-terminal" evidence="2">
    <location>
        <begin position="38"/>
        <end position="220"/>
    </location>
</feature>
<dbReference type="RefSeq" id="WP_271201852.1">
    <property type="nucleotide sequence ID" value="NZ_BSFL01000003.1"/>
</dbReference>
<proteinExistence type="predicted"/>
<evidence type="ECO:0000259" key="2">
    <source>
        <dbReference type="Pfam" id="PF06904"/>
    </source>
</evidence>
<comment type="caution">
    <text evidence="3">The sequence shown here is derived from an EMBL/GenBank/DDBJ whole genome shotgun (WGS) entry which is preliminary data.</text>
</comment>
<dbReference type="EMBL" id="BSFL01000003">
    <property type="protein sequence ID" value="GLK81398.1"/>
    <property type="molecule type" value="Genomic_DNA"/>
</dbReference>
<protein>
    <recommendedName>
        <fullName evidence="2">Extensin-like C-terminal domain-containing protein</fullName>
    </recommendedName>
</protein>
<keyword evidence="4" id="KW-1185">Reference proteome</keyword>
<feature type="region of interest" description="Disordered" evidence="1">
    <location>
        <begin position="241"/>
        <end position="279"/>
    </location>
</feature>
<reference evidence="3" key="1">
    <citation type="journal article" date="2014" name="Int. J. Syst. Evol. Microbiol.">
        <title>Complete genome sequence of Corynebacterium casei LMG S-19264T (=DSM 44701T), isolated from a smear-ripened cheese.</title>
        <authorList>
            <consortium name="US DOE Joint Genome Institute (JGI-PGF)"/>
            <person name="Walter F."/>
            <person name="Albersmeier A."/>
            <person name="Kalinowski J."/>
            <person name="Ruckert C."/>
        </authorList>
    </citation>
    <scope>NUCLEOTIDE SEQUENCE</scope>
    <source>
        <strain evidence="3">VKM B-2748</strain>
    </source>
</reference>
<dbReference type="Proteomes" id="UP001143309">
    <property type="component" value="Unassembled WGS sequence"/>
</dbReference>
<dbReference type="AlphaFoldDB" id="A0A9W6JTQ2"/>
<reference evidence="3" key="2">
    <citation type="submission" date="2023-01" db="EMBL/GenBank/DDBJ databases">
        <authorList>
            <person name="Sun Q."/>
            <person name="Evtushenko L."/>
        </authorList>
    </citation>
    <scope>NUCLEOTIDE SEQUENCE</scope>
    <source>
        <strain evidence="3">VKM B-2748</strain>
    </source>
</reference>
<dbReference type="InterPro" id="IPR009683">
    <property type="entry name" value="Extensin-like_C"/>
</dbReference>